<proteinExistence type="predicted"/>
<organism evidence="2 3">
    <name type="scientific">Roseinatronobacter thiooxidans</name>
    <dbReference type="NCBI Taxonomy" id="121821"/>
    <lineage>
        <taxon>Bacteria</taxon>
        <taxon>Pseudomonadati</taxon>
        <taxon>Pseudomonadota</taxon>
        <taxon>Alphaproteobacteria</taxon>
        <taxon>Rhodobacterales</taxon>
        <taxon>Paracoccaceae</taxon>
        <taxon>Roseinatronobacter</taxon>
    </lineage>
</organism>
<feature type="transmembrane region" description="Helical" evidence="1">
    <location>
        <begin position="70"/>
        <end position="92"/>
    </location>
</feature>
<dbReference type="Gene3D" id="1.20.1530.20">
    <property type="match status" value="1"/>
</dbReference>
<keyword evidence="3" id="KW-1185">Reference proteome</keyword>
<keyword evidence="1" id="KW-0472">Membrane</keyword>
<sequence length="314" mass="32127">MIQALAYLARQGRQVLLAGLVLGVLAGLALPDLAGTLQKLVAPVVVILLFLAVLRLGPEGVRAGLAGWRAGVLSVLALQLLLPCLAVGVLLVLQVEAIWAFGLVLVLAAAPISGSPNLAIMSGASAPTALRQLVMGTLLLPATALPVFLLMPGLGAPAEVFVIVLRLLAVIAAVGALGLWLRASGLVTASARSLSVIDGCATLLLALIVIALMGAVGPALVQGVQGWGLLLGVLVLGFGLQMVTLLAAYGRMPDEQAAALGQVAGNRNIAFFLGVLPPALASDLMLFIGLYQIPMYLTPAVMGWVYARKGLRLG</sequence>
<keyword evidence="1" id="KW-1133">Transmembrane helix</keyword>
<feature type="transmembrane region" description="Helical" evidence="1">
    <location>
        <begin position="133"/>
        <end position="154"/>
    </location>
</feature>
<comment type="caution">
    <text evidence="2">The sequence shown here is derived from an EMBL/GenBank/DDBJ whole genome shotgun (WGS) entry which is preliminary data.</text>
</comment>
<dbReference type="STRING" id="121821.GCA_001870675_01046"/>
<feature type="transmembrane region" description="Helical" evidence="1">
    <location>
        <begin position="41"/>
        <end position="58"/>
    </location>
</feature>
<accession>A0A2W7QBN7</accession>
<dbReference type="EMBL" id="QKZQ01000006">
    <property type="protein sequence ID" value="PZX45611.1"/>
    <property type="molecule type" value="Genomic_DNA"/>
</dbReference>
<feature type="transmembrane region" description="Helical" evidence="1">
    <location>
        <begin position="202"/>
        <end position="221"/>
    </location>
</feature>
<feature type="transmembrane region" description="Helical" evidence="1">
    <location>
        <begin position="98"/>
        <end position="121"/>
    </location>
</feature>
<dbReference type="RefSeq" id="WP_071469839.1">
    <property type="nucleotide sequence ID" value="NZ_MEHT01000018.1"/>
</dbReference>
<feature type="transmembrane region" description="Helical" evidence="1">
    <location>
        <begin position="227"/>
        <end position="249"/>
    </location>
</feature>
<evidence type="ECO:0000256" key="1">
    <source>
        <dbReference type="SAM" id="Phobius"/>
    </source>
</evidence>
<feature type="transmembrane region" description="Helical" evidence="1">
    <location>
        <begin position="269"/>
        <end position="293"/>
    </location>
</feature>
<dbReference type="Proteomes" id="UP000249364">
    <property type="component" value="Unassembled WGS sequence"/>
</dbReference>
<name>A0A2W7QBN7_9RHOB</name>
<dbReference type="InterPro" id="IPR038770">
    <property type="entry name" value="Na+/solute_symporter_sf"/>
</dbReference>
<keyword evidence="1" id="KW-0812">Transmembrane</keyword>
<feature type="transmembrane region" description="Helical" evidence="1">
    <location>
        <begin position="160"/>
        <end position="181"/>
    </location>
</feature>
<gene>
    <name evidence="2" type="ORF">LY56_01635</name>
</gene>
<reference evidence="2 3" key="1">
    <citation type="submission" date="2018-06" db="EMBL/GenBank/DDBJ databases">
        <title>Genomic Encyclopedia of Archaeal and Bacterial Type Strains, Phase II (KMG-II): from individual species to whole genera.</title>
        <authorList>
            <person name="Goeker M."/>
        </authorList>
    </citation>
    <scope>NUCLEOTIDE SEQUENCE [LARGE SCALE GENOMIC DNA]</scope>
    <source>
        <strain evidence="2 3">DSM 13087</strain>
    </source>
</reference>
<evidence type="ECO:0000313" key="2">
    <source>
        <dbReference type="EMBL" id="PZX45611.1"/>
    </source>
</evidence>
<dbReference type="OrthoDB" id="8477735at2"/>
<evidence type="ECO:0000313" key="3">
    <source>
        <dbReference type="Proteomes" id="UP000249364"/>
    </source>
</evidence>
<protein>
    <submittedName>
        <fullName evidence="2">Putative Na+-dependent transporter</fullName>
    </submittedName>
</protein>
<dbReference type="AlphaFoldDB" id="A0A2W7QBN7"/>